<dbReference type="AlphaFoldDB" id="F4RMI7"/>
<name>F4RMI7_MELLP</name>
<dbReference type="OrthoDB" id="2392789at2759"/>
<protein>
    <submittedName>
        <fullName evidence="2">Uncharacterized protein</fullName>
    </submittedName>
</protein>
<dbReference type="KEGG" id="mlr:MELLADRAFT_86646"/>
<dbReference type="VEuPathDB" id="FungiDB:MELLADRAFT_86646"/>
<evidence type="ECO:0000313" key="2">
    <source>
        <dbReference type="EMBL" id="EGG06463.1"/>
    </source>
</evidence>
<proteinExistence type="predicted"/>
<gene>
    <name evidence="2" type="ORF">MELLADRAFT_86646</name>
</gene>
<keyword evidence="3" id="KW-1185">Reference proteome</keyword>
<feature type="region of interest" description="Disordered" evidence="1">
    <location>
        <begin position="114"/>
        <end position="146"/>
    </location>
</feature>
<dbReference type="GeneID" id="18934250"/>
<dbReference type="InParanoid" id="F4RMI7"/>
<evidence type="ECO:0000313" key="3">
    <source>
        <dbReference type="Proteomes" id="UP000001072"/>
    </source>
</evidence>
<organism evidence="3">
    <name type="scientific">Melampsora larici-populina (strain 98AG31 / pathotype 3-4-7)</name>
    <name type="common">Poplar leaf rust fungus</name>
    <dbReference type="NCBI Taxonomy" id="747676"/>
    <lineage>
        <taxon>Eukaryota</taxon>
        <taxon>Fungi</taxon>
        <taxon>Dikarya</taxon>
        <taxon>Basidiomycota</taxon>
        <taxon>Pucciniomycotina</taxon>
        <taxon>Pucciniomycetes</taxon>
        <taxon>Pucciniales</taxon>
        <taxon>Melampsoraceae</taxon>
        <taxon>Melampsora</taxon>
    </lineage>
</organism>
<dbReference type="HOGENOM" id="CLU_1510941_0_0_1"/>
<evidence type="ECO:0000256" key="1">
    <source>
        <dbReference type="SAM" id="MobiDB-lite"/>
    </source>
</evidence>
<dbReference type="EMBL" id="GL883108">
    <property type="protein sequence ID" value="EGG06463.1"/>
    <property type="molecule type" value="Genomic_DNA"/>
</dbReference>
<sequence>MNILADDWRSKYHQIDEADKPLATICTVSSNICQFAALQLGWKTSFEDRRWINLDLPLTHSWTGVEHTIIVKSLKLESLHIIYKKNKLIKTNSFFIKLRLSGYMECIQSNPQQAHVPDTAIPQTPPAFPGGDSGSPPKKKKKTHQKGVVVWNLEDDIDSNPGWTSLKELLRKDLIERE</sequence>
<reference evidence="3" key="1">
    <citation type="journal article" date="2011" name="Proc. Natl. Acad. Sci. U.S.A.">
        <title>Obligate biotrophy features unraveled by the genomic analysis of rust fungi.</title>
        <authorList>
            <person name="Duplessis S."/>
            <person name="Cuomo C.A."/>
            <person name="Lin Y.-C."/>
            <person name="Aerts A."/>
            <person name="Tisserant E."/>
            <person name="Veneault-Fourrey C."/>
            <person name="Joly D.L."/>
            <person name="Hacquard S."/>
            <person name="Amselem J."/>
            <person name="Cantarel B.L."/>
            <person name="Chiu R."/>
            <person name="Coutinho P.M."/>
            <person name="Feau N."/>
            <person name="Field M."/>
            <person name="Frey P."/>
            <person name="Gelhaye E."/>
            <person name="Goldberg J."/>
            <person name="Grabherr M.G."/>
            <person name="Kodira C.D."/>
            <person name="Kohler A."/>
            <person name="Kuees U."/>
            <person name="Lindquist E.A."/>
            <person name="Lucas S.M."/>
            <person name="Mago R."/>
            <person name="Mauceli E."/>
            <person name="Morin E."/>
            <person name="Murat C."/>
            <person name="Pangilinan J.L."/>
            <person name="Park R."/>
            <person name="Pearson M."/>
            <person name="Quesneville H."/>
            <person name="Rouhier N."/>
            <person name="Sakthikumar S."/>
            <person name="Salamov A.A."/>
            <person name="Schmutz J."/>
            <person name="Selles B."/>
            <person name="Shapiro H."/>
            <person name="Tanguay P."/>
            <person name="Tuskan G.A."/>
            <person name="Henrissat B."/>
            <person name="Van de Peer Y."/>
            <person name="Rouze P."/>
            <person name="Ellis J.G."/>
            <person name="Dodds P.N."/>
            <person name="Schein J.E."/>
            <person name="Zhong S."/>
            <person name="Hamelin R.C."/>
            <person name="Grigoriev I.V."/>
            <person name="Szabo L.J."/>
            <person name="Martin F."/>
        </authorList>
    </citation>
    <scope>NUCLEOTIDE SEQUENCE [LARGE SCALE GENOMIC DNA]</scope>
    <source>
        <strain evidence="3">98AG31 / pathotype 3-4-7</strain>
    </source>
</reference>
<accession>F4RMI7</accession>
<dbReference type="Proteomes" id="UP000001072">
    <property type="component" value="Unassembled WGS sequence"/>
</dbReference>
<dbReference type="RefSeq" id="XP_007410297.1">
    <property type="nucleotide sequence ID" value="XM_007410235.1"/>
</dbReference>